<evidence type="ECO:0000313" key="1">
    <source>
        <dbReference type="EMBL" id="ACX72181.1"/>
    </source>
</evidence>
<dbReference type="STRING" id="579137.Metvu_0314"/>
<protein>
    <submittedName>
        <fullName evidence="1">Uncharacterized protein</fullName>
    </submittedName>
</protein>
<accession>C9RF29</accession>
<sequence>MEKFTLETLNLLKNKVLETAIYLEKNLQRFLLKRSMR</sequence>
<dbReference type="KEGG" id="mvu:Metvu_0314"/>
<keyword evidence="2" id="KW-1185">Reference proteome</keyword>
<organism evidence="1 2">
    <name type="scientific">Methanocaldococcus vulcanius (strain ATCC 700851 / DSM 12094 / M7)</name>
    <name type="common">Methanococcus vulcanius</name>
    <dbReference type="NCBI Taxonomy" id="579137"/>
    <lineage>
        <taxon>Archaea</taxon>
        <taxon>Methanobacteriati</taxon>
        <taxon>Methanobacteriota</taxon>
        <taxon>Methanomada group</taxon>
        <taxon>Methanococci</taxon>
        <taxon>Methanococcales</taxon>
        <taxon>Methanocaldococcaceae</taxon>
        <taxon>Methanocaldococcus</taxon>
    </lineage>
</organism>
<dbReference type="Proteomes" id="UP000002063">
    <property type="component" value="Chromosome"/>
</dbReference>
<dbReference type="AlphaFoldDB" id="C9RF29"/>
<dbReference type="EMBL" id="CP001787">
    <property type="protein sequence ID" value="ACX72181.1"/>
    <property type="molecule type" value="Genomic_DNA"/>
</dbReference>
<dbReference type="HOGENOM" id="CLU_3338538_0_0_2"/>
<proteinExistence type="predicted"/>
<name>C9RF29_METVM</name>
<reference evidence="1" key="1">
    <citation type="submission" date="2009-10" db="EMBL/GenBank/DDBJ databases">
        <title>Complete sequence of chromosome of Methanocaldococcus vulcanius M7.</title>
        <authorList>
            <consortium name="US DOE Joint Genome Institute"/>
            <person name="Lucas S."/>
            <person name="Copeland A."/>
            <person name="Lapidus A."/>
            <person name="Glavina del Rio T."/>
            <person name="Dalin E."/>
            <person name="Tice H."/>
            <person name="Bruce D."/>
            <person name="Goodwin L."/>
            <person name="Pitluck S."/>
            <person name="Lcollab F.I."/>
            <person name="Brettin T."/>
            <person name="Detter J.C."/>
            <person name="Han C."/>
            <person name="Tapia R."/>
            <person name="Kuske C.R."/>
            <person name="Schmutz J."/>
            <person name="Larimer F."/>
            <person name="Land M."/>
            <person name="Hauser L."/>
            <person name="Kyrpides N."/>
            <person name="Ovchinikova G."/>
            <person name="Sieprawska-Lupa M."/>
            <person name="Whitman W.B."/>
            <person name="Woyke T."/>
        </authorList>
    </citation>
    <scope>NUCLEOTIDE SEQUENCE [LARGE SCALE GENOMIC DNA]</scope>
    <source>
        <strain evidence="1">M7</strain>
    </source>
</reference>
<evidence type="ECO:0000313" key="2">
    <source>
        <dbReference type="Proteomes" id="UP000002063"/>
    </source>
</evidence>
<gene>
    <name evidence="1" type="ordered locus">Metvu_0314</name>
</gene>